<evidence type="ECO:0000313" key="2">
    <source>
        <dbReference type="Proteomes" id="UP000704467"/>
    </source>
</evidence>
<comment type="caution">
    <text evidence="1">The sequence shown here is derived from an EMBL/GenBank/DDBJ whole genome shotgun (WGS) entry which is preliminary data.</text>
</comment>
<protein>
    <submittedName>
        <fullName evidence="1">Uncharacterized protein</fullName>
    </submittedName>
</protein>
<keyword evidence="2" id="KW-1185">Reference proteome</keyword>
<reference evidence="1 2" key="1">
    <citation type="submission" date="2020-03" db="EMBL/GenBank/DDBJ databases">
        <title>Whole genome sequencing of clinical and environmental type strains of Ochrobactrum.</title>
        <authorList>
            <person name="Dharne M."/>
        </authorList>
    </citation>
    <scope>NUCLEOTIDE SEQUENCE [LARGE SCALE GENOMIC DNA]</scope>
    <source>
        <strain evidence="1 2">CIP 109452</strain>
    </source>
</reference>
<dbReference type="Proteomes" id="UP000704467">
    <property type="component" value="Unassembled WGS sequence"/>
</dbReference>
<evidence type="ECO:0000313" key="1">
    <source>
        <dbReference type="EMBL" id="NKC02359.1"/>
    </source>
</evidence>
<gene>
    <name evidence="1" type="ORF">HED55_00100</name>
</gene>
<proteinExistence type="predicted"/>
<accession>A0ABX1DHE8</accession>
<dbReference type="EMBL" id="JAAVLN010000001">
    <property type="protein sequence ID" value="NKC02359.1"/>
    <property type="molecule type" value="Genomic_DNA"/>
</dbReference>
<sequence>MLHLSNILRRKFEAVEPLQLFVFTHYPTQNRFALLLEMLGKQKAFRRNHVHRKAYKALNVFAYQRSASLQSGDDAHRNRGFALRFYDKPQGCKNQITISATWAICAPAS</sequence>
<name>A0ABX1DHE8_9HYPH</name>
<organism evidence="1 2">
    <name type="scientific">Brucella haematophila</name>
    <dbReference type="NCBI Taxonomy" id="419474"/>
    <lineage>
        <taxon>Bacteria</taxon>
        <taxon>Pseudomonadati</taxon>
        <taxon>Pseudomonadota</taxon>
        <taxon>Alphaproteobacteria</taxon>
        <taxon>Hyphomicrobiales</taxon>
        <taxon>Brucellaceae</taxon>
        <taxon>Brucella/Ochrobactrum group</taxon>
        <taxon>Brucella</taxon>
    </lineage>
</organism>